<comment type="caution">
    <text evidence="8">The sequence shown here is derived from an EMBL/GenBank/DDBJ whole genome shotgun (WGS) entry which is preliminary data.</text>
</comment>
<evidence type="ECO:0000256" key="2">
    <source>
        <dbReference type="ARBA" id="ARBA00004881"/>
    </source>
</evidence>
<evidence type="ECO:0000313" key="8">
    <source>
        <dbReference type="EMBL" id="KAJ6793501.1"/>
    </source>
</evidence>
<proteinExistence type="predicted"/>
<evidence type="ECO:0000256" key="5">
    <source>
        <dbReference type="ARBA" id="ARBA00023180"/>
    </source>
</evidence>
<dbReference type="PANTHER" id="PTHR20961">
    <property type="entry name" value="GLYCOSYLTRANSFERASE"/>
    <property type="match status" value="1"/>
</dbReference>
<sequence>MKTKTTTTTKQRLIGRVPNAQKLRLGVLLGCLLLPAALLGLAKSNPHHQLAILSLQFSILPTRLSTVEERNISKQPGANLSLSLPMKAIQEQTDSVANQTILSLPLKGTKESSTDSVANLTSPSLPPKGSQEHSDSVAIDTQVVNSSTPFQEQPLALKLKENNITFDETNASLSQAIYGKQAPSRTSEQVYQVSGNSTVPESKLICDRSEPRSDTCSMLGDVRVLGKSSTILLASPSPWENSTLEIRPYARKWETPVMETIKKISLKPAPDAELAPACSVNRSVPAVVFSTGGFLGNVFHDFTDVLVPLFATSHRYRGEVQFLATDFNAGWIDRYRHILKRLSRYRIINMDADDQVRCFPEARVGLESHKVFGIDPSRTPNGYSMLDFKQMLRDAYSLNKASTKKIVKQSKKKPRLLMILRKGSRSLTNAKAVIRMARAAGYKVVAAAPEDMRDLSRFARIVNSCDVMVGVHGAGLANMVFLPTNASVVQIIPWGGLKWACRHDFGEPAPEMGLNYVEYEIKEEESSLIEEYPRDHAVFTDPESIQKQGWNMLWSIFLNKQKVRLDVGRFREVLLEIYQTLKQ</sequence>
<gene>
    <name evidence="8" type="ORF">M6B38_236450</name>
</gene>
<dbReference type="EMBL" id="JANAVB010043017">
    <property type="protein sequence ID" value="KAJ6793501.1"/>
    <property type="molecule type" value="Genomic_DNA"/>
</dbReference>
<feature type="domain" description="Glycosyltransferase 61 catalytic" evidence="7">
    <location>
        <begin position="397"/>
        <end position="489"/>
    </location>
</feature>
<comment type="pathway">
    <text evidence="2">Glycan metabolism.</text>
</comment>
<feature type="compositionally biased region" description="Polar residues" evidence="6">
    <location>
        <begin position="114"/>
        <end position="123"/>
    </location>
</feature>
<protein>
    <recommendedName>
        <fullName evidence="7">Glycosyltransferase 61 catalytic domain-containing protein</fullName>
    </recommendedName>
</protein>
<reference evidence="8" key="2">
    <citation type="submission" date="2023-04" db="EMBL/GenBank/DDBJ databases">
        <authorList>
            <person name="Bruccoleri R.E."/>
            <person name="Oakeley E.J."/>
            <person name="Faust A.-M."/>
            <person name="Dessus-Babus S."/>
            <person name="Altorfer M."/>
            <person name="Burckhardt D."/>
            <person name="Oertli M."/>
            <person name="Naumann U."/>
            <person name="Petersen F."/>
            <person name="Wong J."/>
        </authorList>
    </citation>
    <scope>NUCLEOTIDE SEQUENCE</scope>
    <source>
        <strain evidence="8">GSM-AAB239-AS_SAM_17_03QT</strain>
        <tissue evidence="8">Leaf</tissue>
    </source>
</reference>
<dbReference type="InterPro" id="IPR007657">
    <property type="entry name" value="Glycosyltransferase_61"/>
</dbReference>
<feature type="region of interest" description="Disordered" evidence="6">
    <location>
        <begin position="107"/>
        <end position="134"/>
    </location>
</feature>
<evidence type="ECO:0000313" key="9">
    <source>
        <dbReference type="Proteomes" id="UP001140949"/>
    </source>
</evidence>
<dbReference type="AlphaFoldDB" id="A0AAX6DP12"/>
<keyword evidence="5" id="KW-0325">Glycoprotein</keyword>
<organism evidence="8 9">
    <name type="scientific">Iris pallida</name>
    <name type="common">Sweet iris</name>
    <dbReference type="NCBI Taxonomy" id="29817"/>
    <lineage>
        <taxon>Eukaryota</taxon>
        <taxon>Viridiplantae</taxon>
        <taxon>Streptophyta</taxon>
        <taxon>Embryophyta</taxon>
        <taxon>Tracheophyta</taxon>
        <taxon>Spermatophyta</taxon>
        <taxon>Magnoliopsida</taxon>
        <taxon>Liliopsida</taxon>
        <taxon>Asparagales</taxon>
        <taxon>Iridaceae</taxon>
        <taxon>Iridoideae</taxon>
        <taxon>Irideae</taxon>
        <taxon>Iris</taxon>
    </lineage>
</organism>
<reference evidence="8" key="1">
    <citation type="journal article" date="2023" name="GigaByte">
        <title>Genome assembly of the bearded iris, Iris pallida Lam.</title>
        <authorList>
            <person name="Bruccoleri R.E."/>
            <person name="Oakeley E.J."/>
            <person name="Faust A.M.E."/>
            <person name="Altorfer M."/>
            <person name="Dessus-Babus S."/>
            <person name="Burckhardt D."/>
            <person name="Oertli M."/>
            <person name="Naumann U."/>
            <person name="Petersen F."/>
            <person name="Wong J."/>
        </authorList>
    </citation>
    <scope>NUCLEOTIDE SEQUENCE</scope>
    <source>
        <strain evidence="8">GSM-AAB239-AS_SAM_17_03QT</strain>
    </source>
</reference>
<evidence type="ECO:0000256" key="6">
    <source>
        <dbReference type="SAM" id="MobiDB-lite"/>
    </source>
</evidence>
<dbReference type="Proteomes" id="UP001140949">
    <property type="component" value="Unassembled WGS sequence"/>
</dbReference>
<comment type="subcellular location">
    <subcellularLocation>
        <location evidence="1">Golgi apparatus membrane</location>
        <topology evidence="1">Single-pass type II membrane protein</topology>
    </subcellularLocation>
</comment>
<dbReference type="GO" id="GO:0016763">
    <property type="term" value="F:pentosyltransferase activity"/>
    <property type="evidence" value="ECO:0007669"/>
    <property type="project" value="UniProtKB-ARBA"/>
</dbReference>
<accession>A0AAX6DP12</accession>
<keyword evidence="9" id="KW-1185">Reference proteome</keyword>
<name>A0AAX6DP12_IRIPA</name>
<dbReference type="GO" id="GO:0000139">
    <property type="term" value="C:Golgi membrane"/>
    <property type="evidence" value="ECO:0007669"/>
    <property type="project" value="UniProtKB-SubCell"/>
</dbReference>
<evidence type="ECO:0000256" key="1">
    <source>
        <dbReference type="ARBA" id="ARBA00004323"/>
    </source>
</evidence>
<keyword evidence="4" id="KW-0808">Transferase</keyword>
<dbReference type="PANTHER" id="PTHR20961:SF5">
    <property type="entry name" value="GLYCOSYLTRANSFERASE-RELATED"/>
    <property type="match status" value="1"/>
</dbReference>
<dbReference type="InterPro" id="IPR049625">
    <property type="entry name" value="Glyco_transf_61_cat"/>
</dbReference>
<evidence type="ECO:0000259" key="7">
    <source>
        <dbReference type="Pfam" id="PF04577"/>
    </source>
</evidence>
<keyword evidence="3" id="KW-0328">Glycosyltransferase</keyword>
<evidence type="ECO:0000256" key="3">
    <source>
        <dbReference type="ARBA" id="ARBA00022676"/>
    </source>
</evidence>
<evidence type="ECO:0000256" key="4">
    <source>
        <dbReference type="ARBA" id="ARBA00022679"/>
    </source>
</evidence>
<dbReference type="Pfam" id="PF04577">
    <property type="entry name" value="Glyco_transf_61"/>
    <property type="match status" value="1"/>
</dbReference>